<keyword evidence="3" id="KW-1185">Reference proteome</keyword>
<proteinExistence type="predicted"/>
<protein>
    <recommendedName>
        <fullName evidence="4">Fe2OG dioxygenase domain-containing protein</fullName>
    </recommendedName>
</protein>
<sequence length="597" mass="62225">MGSPFWALRLAFVATIQSTYVLELTLDGTPAPLRFDDVDDVRAVAAAWSARYPAAGGMDCGDGDASCVVDVLAGAMDALRGEANATGRAAGLAARAVGACAASEPGAADASAAVVADALRSLAAARGDPAFVAEQVAGFCYCAADRRSAAGAGGLPQARRAAALAAADGARRVAAAAARLALDLEPRRVVAARFGMMVASEVGDADAAGAFGRAFARLKWPPSGFVDHVLGSAAVDVPVMIAPPVAWSPTLEEVSSTVLLGHVHSTFVDRLAEQLRFLDDEGLANASCALPVDLRVAAAGLRLLGDAARRLRVAAHGDASDEAAYAYVDRSGEIHAPVSRLLAGEPDDQKRRTMAAGAAVLGKAVCVVDAPAVAGGALALSGEAAATAEAAFLDRGVAVVDGLLRAETLERLRRFVLGSTVFTRAYAQGYLGAFLGDGFGAAAVVHQVASDLRARFPALLGDAQLTQAWAYVYPRDAHSRGIDVHSDDADVSVNVWIARDASNLARGSKLGGLRIFEREPPADWDFAKANQETDAILALLGDDAVEVVAHRFNRAVILNGHRFHQTDAMDFRPGFRNNRINLTFLFRRRTLEASCHV</sequence>
<reference evidence="2 3" key="1">
    <citation type="journal article" date="2011" name="Proc. Natl. Acad. Sci. U.S.A.">
        <title>Niche of harmful alga Aureococcus anophagefferens revealed through ecogenomics.</title>
        <authorList>
            <person name="Gobler C.J."/>
            <person name="Berry D.L."/>
            <person name="Dyhrman S.T."/>
            <person name="Wilhelm S.W."/>
            <person name="Salamov A."/>
            <person name="Lobanov A.V."/>
            <person name="Zhang Y."/>
            <person name="Collier J.L."/>
            <person name="Wurch L.L."/>
            <person name="Kustka A.B."/>
            <person name="Dill B.D."/>
            <person name="Shah M."/>
            <person name="VerBerkmoes N.C."/>
            <person name="Kuo A."/>
            <person name="Terry A."/>
            <person name="Pangilinan J."/>
            <person name="Lindquist E.A."/>
            <person name="Lucas S."/>
            <person name="Paulsen I.T."/>
            <person name="Hattenrath-Lehmann T.K."/>
            <person name="Talmage S.C."/>
            <person name="Walker E.A."/>
            <person name="Koch F."/>
            <person name="Burson A.M."/>
            <person name="Marcoval M.A."/>
            <person name="Tang Y.Z."/>
            <person name="Lecleir G.R."/>
            <person name="Coyne K.J."/>
            <person name="Berg G.M."/>
            <person name="Bertrand E.M."/>
            <person name="Saito M.A."/>
            <person name="Gladyshev V.N."/>
            <person name="Grigoriev I.V."/>
        </authorList>
    </citation>
    <scope>NUCLEOTIDE SEQUENCE [LARGE SCALE GENOMIC DNA]</scope>
    <source>
        <strain evidence="3">CCMP 1984</strain>
    </source>
</reference>
<evidence type="ECO:0000313" key="3">
    <source>
        <dbReference type="Proteomes" id="UP000002729"/>
    </source>
</evidence>
<dbReference type="GeneID" id="20225393"/>
<dbReference type="eggNOG" id="ENOG502S1H1">
    <property type="taxonomic scope" value="Eukaryota"/>
</dbReference>
<organism evidence="3">
    <name type="scientific">Aureococcus anophagefferens</name>
    <name type="common">Harmful bloom alga</name>
    <dbReference type="NCBI Taxonomy" id="44056"/>
    <lineage>
        <taxon>Eukaryota</taxon>
        <taxon>Sar</taxon>
        <taxon>Stramenopiles</taxon>
        <taxon>Ochrophyta</taxon>
        <taxon>Pelagophyceae</taxon>
        <taxon>Pelagomonadales</taxon>
        <taxon>Pelagomonadaceae</taxon>
        <taxon>Aureococcus</taxon>
    </lineage>
</organism>
<name>F0YEC5_AURAN</name>
<dbReference type="InParanoid" id="F0YEC5"/>
<keyword evidence="1" id="KW-0732">Signal</keyword>
<evidence type="ECO:0008006" key="4">
    <source>
        <dbReference type="Google" id="ProtNLM"/>
    </source>
</evidence>
<gene>
    <name evidence="2" type="ORF">AURANDRAFT_65561</name>
</gene>
<evidence type="ECO:0000256" key="1">
    <source>
        <dbReference type="SAM" id="SignalP"/>
    </source>
</evidence>
<dbReference type="AlphaFoldDB" id="F0YEC5"/>
<feature type="signal peptide" evidence="1">
    <location>
        <begin position="1"/>
        <end position="21"/>
    </location>
</feature>
<evidence type="ECO:0000313" key="2">
    <source>
        <dbReference type="EMBL" id="EGB06599.1"/>
    </source>
</evidence>
<dbReference type="RefSeq" id="XP_009038772.1">
    <property type="nucleotide sequence ID" value="XM_009040524.1"/>
</dbReference>
<feature type="chain" id="PRO_5003262944" description="Fe2OG dioxygenase domain-containing protein" evidence="1">
    <location>
        <begin position="22"/>
        <end position="597"/>
    </location>
</feature>
<dbReference type="KEGG" id="aaf:AURANDRAFT_65561"/>
<accession>F0YEC5</accession>
<dbReference type="EMBL" id="GL833134">
    <property type="protein sequence ID" value="EGB06599.1"/>
    <property type="molecule type" value="Genomic_DNA"/>
</dbReference>
<dbReference type="Proteomes" id="UP000002729">
    <property type="component" value="Unassembled WGS sequence"/>
</dbReference>
<dbReference type="OrthoDB" id="206394at2759"/>